<feature type="transmembrane region" description="Helical" evidence="1">
    <location>
        <begin position="128"/>
        <end position="146"/>
    </location>
</feature>
<accession>A0A4R2H9T2</accession>
<sequence length="175" mass="19120">MTFWTASLCRVPTVSPAQRSLTTTASALLGAIPLITLTMWFVLAADGIGDFPPTWAPSFVLLAAALAYAFCELAGFRTPPLQHSDRPPAEVEAESWRRFTASTFVRFAVCEAVFLISMPLAFVVDSFWMILIGAVLAVPLFLWEVWPGARNQQRFAAALEAGGIPSHLTGRVQDY</sequence>
<evidence type="ECO:0000313" key="3">
    <source>
        <dbReference type="Proteomes" id="UP000294508"/>
    </source>
</evidence>
<keyword evidence="1" id="KW-0472">Membrane</keyword>
<feature type="transmembrane region" description="Helical" evidence="1">
    <location>
        <begin position="21"/>
        <end position="43"/>
    </location>
</feature>
<organism evidence="2 3">
    <name type="scientific">Kribbella steppae</name>
    <dbReference type="NCBI Taxonomy" id="2512223"/>
    <lineage>
        <taxon>Bacteria</taxon>
        <taxon>Bacillati</taxon>
        <taxon>Actinomycetota</taxon>
        <taxon>Actinomycetes</taxon>
        <taxon>Propionibacteriales</taxon>
        <taxon>Kribbellaceae</taxon>
        <taxon>Kribbella</taxon>
    </lineage>
</organism>
<keyword evidence="1" id="KW-1133">Transmembrane helix</keyword>
<keyword evidence="3" id="KW-1185">Reference proteome</keyword>
<feature type="transmembrane region" description="Helical" evidence="1">
    <location>
        <begin position="104"/>
        <end position="122"/>
    </location>
</feature>
<proteinExistence type="predicted"/>
<gene>
    <name evidence="2" type="ORF">EV652_109279</name>
</gene>
<keyword evidence="1" id="KW-0812">Transmembrane</keyword>
<dbReference type="EMBL" id="SLWN01000009">
    <property type="protein sequence ID" value="TCO23452.1"/>
    <property type="molecule type" value="Genomic_DNA"/>
</dbReference>
<evidence type="ECO:0000313" key="2">
    <source>
        <dbReference type="EMBL" id="TCO23452.1"/>
    </source>
</evidence>
<comment type="caution">
    <text evidence="2">The sequence shown here is derived from an EMBL/GenBank/DDBJ whole genome shotgun (WGS) entry which is preliminary data.</text>
</comment>
<protein>
    <submittedName>
        <fullName evidence="2">Uncharacterized protein</fullName>
    </submittedName>
</protein>
<dbReference type="Proteomes" id="UP000294508">
    <property type="component" value="Unassembled WGS sequence"/>
</dbReference>
<name>A0A4R2H9T2_9ACTN</name>
<evidence type="ECO:0000256" key="1">
    <source>
        <dbReference type="SAM" id="Phobius"/>
    </source>
</evidence>
<feature type="transmembrane region" description="Helical" evidence="1">
    <location>
        <begin position="55"/>
        <end position="76"/>
    </location>
</feature>
<reference evidence="2 3" key="1">
    <citation type="journal article" date="2015" name="Stand. Genomic Sci.">
        <title>Genomic Encyclopedia of Bacterial and Archaeal Type Strains, Phase III: the genomes of soil and plant-associated and newly described type strains.</title>
        <authorList>
            <person name="Whitman W.B."/>
            <person name="Woyke T."/>
            <person name="Klenk H.P."/>
            <person name="Zhou Y."/>
            <person name="Lilburn T.G."/>
            <person name="Beck B.J."/>
            <person name="De Vos P."/>
            <person name="Vandamme P."/>
            <person name="Eisen J.A."/>
            <person name="Garrity G."/>
            <person name="Hugenholtz P."/>
            <person name="Kyrpides N.C."/>
        </authorList>
    </citation>
    <scope>NUCLEOTIDE SEQUENCE [LARGE SCALE GENOMIC DNA]</scope>
    <source>
        <strain evidence="2 3">VKM Ac-2572</strain>
    </source>
</reference>
<dbReference type="AlphaFoldDB" id="A0A4R2H9T2"/>